<accession>A0A1J1GTY2</accession>
<feature type="transmembrane region" description="Helical" evidence="2">
    <location>
        <begin position="29"/>
        <end position="49"/>
    </location>
</feature>
<evidence type="ECO:0000313" key="4">
    <source>
        <dbReference type="Proteomes" id="UP000220797"/>
    </source>
</evidence>
<protein>
    <submittedName>
        <fullName evidence="3">Uncharacterized protein</fullName>
    </submittedName>
</protein>
<dbReference type="GeneID" id="39730425"/>
<keyword evidence="2" id="KW-0472">Membrane</keyword>
<dbReference type="VEuPathDB" id="PlasmoDB:PGAL8A_00190000"/>
<evidence type="ECO:0000256" key="1">
    <source>
        <dbReference type="SAM" id="MobiDB-lite"/>
    </source>
</evidence>
<keyword evidence="2" id="KW-1133">Transmembrane helix</keyword>
<dbReference type="EMBL" id="CVMV01000027">
    <property type="protein sequence ID" value="CRG94503.1"/>
    <property type="molecule type" value="Genomic_DNA"/>
</dbReference>
<keyword evidence="4" id="KW-1185">Reference proteome</keyword>
<proteinExistence type="predicted"/>
<sequence length="242" mass="29223">MDKDKRLFVSTLFIQLLKSHHKIVRVNVLIVFLNITIFYLLICICRCFCITKDSVKYFNCKYVLNDKLKVGYERCLSEADEHELLHGFYIPESKVEERTVNQEDSPEESYDSDDSYSEENNSANYNDNGESLQMELLRDLCKKLSYIWISFYFEMQEIYQEKTRRMNSSWRFNMWYSEWVSYLKLCHGIIMRMMVNLNLSIEYKESNFHSWLNFISRDFQSFLKKVEQNWIGCKITTDDLDR</sequence>
<keyword evidence="2" id="KW-0812">Transmembrane</keyword>
<dbReference type="OMA" id="YSIVNFN"/>
<feature type="compositionally biased region" description="Acidic residues" evidence="1">
    <location>
        <begin position="104"/>
        <end position="117"/>
    </location>
</feature>
<organism evidence="3 4">
    <name type="scientific">Plasmodium gallinaceum</name>
    <dbReference type="NCBI Taxonomy" id="5849"/>
    <lineage>
        <taxon>Eukaryota</taxon>
        <taxon>Sar</taxon>
        <taxon>Alveolata</taxon>
        <taxon>Apicomplexa</taxon>
        <taxon>Aconoidasida</taxon>
        <taxon>Haemosporida</taxon>
        <taxon>Plasmodiidae</taxon>
        <taxon>Plasmodium</taxon>
        <taxon>Plasmodium (Haemamoeba)</taxon>
    </lineage>
</organism>
<dbReference type="Pfam" id="PF09688">
    <property type="entry name" value="Wx5_PLAF3D7"/>
    <property type="match status" value="1"/>
</dbReference>
<dbReference type="Proteomes" id="UP000220797">
    <property type="component" value="Unassembled WGS sequence"/>
</dbReference>
<reference evidence="3" key="1">
    <citation type="submission" date="2015-04" db="EMBL/GenBank/DDBJ databases">
        <authorList>
            <consortium name="Pathogen Informatics"/>
        </authorList>
    </citation>
    <scope>NUCLEOTIDE SEQUENCE [LARGE SCALE GENOMIC DNA]</scope>
    <source>
        <strain evidence="3">8A</strain>
    </source>
</reference>
<gene>
    <name evidence="3" type="ORF">PGAL8A_00190000</name>
</gene>
<dbReference type="AlphaFoldDB" id="A0A1J1GTY2"/>
<feature type="compositionally biased region" description="Low complexity" evidence="1">
    <location>
        <begin position="118"/>
        <end position="127"/>
    </location>
</feature>
<name>A0A1J1GTY2_PLAGA</name>
<comment type="caution">
    <text evidence="3">The sequence shown here is derived from an EMBL/GenBank/DDBJ whole genome shotgun (WGS) entry which is preliminary data.</text>
</comment>
<evidence type="ECO:0000256" key="2">
    <source>
        <dbReference type="SAM" id="Phobius"/>
    </source>
</evidence>
<evidence type="ECO:0000313" key="3">
    <source>
        <dbReference type="EMBL" id="CRG94503.1"/>
    </source>
</evidence>
<feature type="region of interest" description="Disordered" evidence="1">
    <location>
        <begin position="96"/>
        <end position="127"/>
    </location>
</feature>
<dbReference type="RefSeq" id="XP_028527320.1">
    <property type="nucleotide sequence ID" value="XM_028670582.1"/>
</dbReference>
<dbReference type="InterPro" id="IPR006496">
    <property type="entry name" value="CHP01606_Plasmodium_spp"/>
</dbReference>